<evidence type="ECO:0000313" key="3">
    <source>
        <dbReference type="Proteomes" id="UP000642488"/>
    </source>
</evidence>
<comment type="caution">
    <text evidence="2">The sequence shown here is derived from an EMBL/GenBank/DDBJ whole genome shotgun (WGS) entry which is preliminary data.</text>
</comment>
<dbReference type="RefSeq" id="WP_198917096.1">
    <property type="nucleotide sequence ID" value="NZ_JAEKPD010000015.1"/>
</dbReference>
<dbReference type="EMBL" id="JAEKPD010000015">
    <property type="protein sequence ID" value="MBJ3763924.1"/>
    <property type="molecule type" value="Genomic_DNA"/>
</dbReference>
<feature type="compositionally biased region" description="Basic and acidic residues" evidence="1">
    <location>
        <begin position="66"/>
        <end position="82"/>
    </location>
</feature>
<accession>A0A934MI50</accession>
<sequence>MVVSILFIGIFPSDGRDILARFISNTQTERALFRTMMQPAGSRRRAVAERRKMSYEKDLGNFSGTDRSRDSGRPARRYPEGR</sequence>
<reference evidence="2" key="1">
    <citation type="submission" date="2020-12" db="EMBL/GenBank/DDBJ databases">
        <title>Bacterial taxonomy.</title>
        <authorList>
            <person name="Pan X."/>
        </authorList>
    </citation>
    <scope>NUCLEOTIDE SEQUENCE</scope>
    <source>
        <strain evidence="2">KCTC 52957</strain>
    </source>
</reference>
<proteinExistence type="predicted"/>
<evidence type="ECO:0000256" key="1">
    <source>
        <dbReference type="SAM" id="MobiDB-lite"/>
    </source>
</evidence>
<feature type="region of interest" description="Disordered" evidence="1">
    <location>
        <begin position="40"/>
        <end position="82"/>
    </location>
</feature>
<dbReference type="Proteomes" id="UP000642488">
    <property type="component" value="Unassembled WGS sequence"/>
</dbReference>
<dbReference type="AlphaFoldDB" id="A0A934MI50"/>
<feature type="compositionally biased region" description="Basic and acidic residues" evidence="1">
    <location>
        <begin position="46"/>
        <end position="59"/>
    </location>
</feature>
<protein>
    <submittedName>
        <fullName evidence="2">Uncharacterized protein</fullName>
    </submittedName>
</protein>
<gene>
    <name evidence="2" type="ORF">ILP92_14320</name>
</gene>
<evidence type="ECO:0000313" key="2">
    <source>
        <dbReference type="EMBL" id="MBJ3763924.1"/>
    </source>
</evidence>
<keyword evidence="3" id="KW-1185">Reference proteome</keyword>
<name>A0A934MI50_9RHOB</name>
<organism evidence="2 3">
    <name type="scientific">Palleronia pontilimi</name>
    <dbReference type="NCBI Taxonomy" id="1964209"/>
    <lineage>
        <taxon>Bacteria</taxon>
        <taxon>Pseudomonadati</taxon>
        <taxon>Pseudomonadota</taxon>
        <taxon>Alphaproteobacteria</taxon>
        <taxon>Rhodobacterales</taxon>
        <taxon>Roseobacteraceae</taxon>
        <taxon>Palleronia</taxon>
    </lineage>
</organism>